<dbReference type="Gene3D" id="3.80.10.10">
    <property type="entry name" value="Ribonuclease Inhibitor"/>
    <property type="match status" value="1"/>
</dbReference>
<evidence type="ECO:0000313" key="2">
    <source>
        <dbReference type="Proteomes" id="UP000723463"/>
    </source>
</evidence>
<sequence length="175" mass="20236">MHSYEHRVGIPPVSLLFLLECPKLQIVKLPIYTRRNDLIDLVVAFRSLKALRSLLFNVHLREELEFLEEQTSVWNPIYRQIGQLPKLQSLTIIYFTIEKGKDSGIQQLVGATSVKRLVLRGCEATKWTREEIQDLVRALPKLENLHLKPLEKGLFSQIKSWLCEAGRSDIIFGDQ</sequence>
<gene>
    <name evidence="1" type="ORF">EC957_006446</name>
</gene>
<protein>
    <submittedName>
        <fullName evidence="1">Uncharacterized protein</fullName>
    </submittedName>
</protein>
<evidence type="ECO:0000313" key="1">
    <source>
        <dbReference type="EMBL" id="KAF9538578.1"/>
    </source>
</evidence>
<dbReference type="Proteomes" id="UP000723463">
    <property type="component" value="Unassembled WGS sequence"/>
</dbReference>
<accession>A0A9P6JYK2</accession>
<organism evidence="1 2">
    <name type="scientific">Mortierella hygrophila</name>
    <dbReference type="NCBI Taxonomy" id="979708"/>
    <lineage>
        <taxon>Eukaryota</taxon>
        <taxon>Fungi</taxon>
        <taxon>Fungi incertae sedis</taxon>
        <taxon>Mucoromycota</taxon>
        <taxon>Mortierellomycotina</taxon>
        <taxon>Mortierellomycetes</taxon>
        <taxon>Mortierellales</taxon>
        <taxon>Mortierellaceae</taxon>
        <taxon>Mortierella</taxon>
    </lineage>
</organism>
<reference evidence="1" key="1">
    <citation type="journal article" date="2020" name="Fungal Divers.">
        <title>Resolving the Mortierellaceae phylogeny through synthesis of multi-gene phylogenetics and phylogenomics.</title>
        <authorList>
            <person name="Vandepol N."/>
            <person name="Liber J."/>
            <person name="Desiro A."/>
            <person name="Na H."/>
            <person name="Kennedy M."/>
            <person name="Barry K."/>
            <person name="Grigoriev I.V."/>
            <person name="Miller A.N."/>
            <person name="O'Donnell K."/>
            <person name="Stajich J.E."/>
            <person name="Bonito G."/>
        </authorList>
    </citation>
    <scope>NUCLEOTIDE SEQUENCE</scope>
    <source>
        <strain evidence="1">NRRL 2591</strain>
    </source>
</reference>
<keyword evidence="2" id="KW-1185">Reference proteome</keyword>
<dbReference type="AlphaFoldDB" id="A0A9P6JYK2"/>
<dbReference type="InterPro" id="IPR032675">
    <property type="entry name" value="LRR_dom_sf"/>
</dbReference>
<comment type="caution">
    <text evidence="1">The sequence shown here is derived from an EMBL/GenBank/DDBJ whole genome shotgun (WGS) entry which is preliminary data.</text>
</comment>
<dbReference type="EMBL" id="JAAAXW010000297">
    <property type="protein sequence ID" value="KAF9538578.1"/>
    <property type="molecule type" value="Genomic_DNA"/>
</dbReference>
<dbReference type="SUPFAM" id="SSF52047">
    <property type="entry name" value="RNI-like"/>
    <property type="match status" value="1"/>
</dbReference>
<name>A0A9P6JYK2_9FUNG</name>
<proteinExistence type="predicted"/>